<dbReference type="RefSeq" id="WP_045682726.1">
    <property type="nucleotide sequence ID" value="NZ_CP010803.1"/>
</dbReference>
<feature type="signal peptide" evidence="1">
    <location>
        <begin position="1"/>
        <end position="19"/>
    </location>
</feature>
<dbReference type="Proteomes" id="UP000032611">
    <property type="component" value="Chromosome"/>
</dbReference>
<keyword evidence="3" id="KW-1185">Reference proteome</keyword>
<reference evidence="2 3" key="1">
    <citation type="journal article" date="2015" name="Genome Announc.">
        <title>Complete genome sequence of Martelella endophytica YC6887, which has antifungal activity associated with a halophyte.</title>
        <authorList>
            <person name="Khan A."/>
            <person name="Khan H."/>
            <person name="Chung E.J."/>
            <person name="Hossain M.T."/>
            <person name="Chung Y.R."/>
        </authorList>
    </citation>
    <scope>NUCLEOTIDE SEQUENCE [LARGE SCALE GENOMIC DNA]</scope>
    <source>
        <strain evidence="2">YC6887</strain>
    </source>
</reference>
<sequence length="125" mass="13422">MRLITFLALSLAAPGMALAQCFICDTVVELNDASAACFLENADGFIAAADKDPGRRTEVNLKICGGGRGLEAFPSLNSLAPQADAADNDQLVYFLDVERIECLQRLLDGAEIKGSVRIDLETECR</sequence>
<dbReference type="HOGENOM" id="CLU_1989973_0_0_5"/>
<accession>A0A0D5LRG5</accession>
<evidence type="ECO:0000256" key="1">
    <source>
        <dbReference type="SAM" id="SignalP"/>
    </source>
</evidence>
<name>A0A0D5LRG5_MAREN</name>
<dbReference type="AlphaFoldDB" id="A0A0D5LRG5"/>
<gene>
    <name evidence="2" type="ORF">TM49_15970</name>
</gene>
<keyword evidence="1" id="KW-0732">Signal</keyword>
<evidence type="ECO:0000313" key="2">
    <source>
        <dbReference type="EMBL" id="AJY46829.1"/>
    </source>
</evidence>
<dbReference type="STRING" id="1486262.TM49_15970"/>
<feature type="chain" id="PRO_5002295272" evidence="1">
    <location>
        <begin position="20"/>
        <end position="125"/>
    </location>
</feature>
<protein>
    <submittedName>
        <fullName evidence="2">Uncharacterized protein</fullName>
    </submittedName>
</protein>
<organism evidence="2 3">
    <name type="scientific">Martelella endophytica</name>
    <dbReference type="NCBI Taxonomy" id="1486262"/>
    <lineage>
        <taxon>Bacteria</taxon>
        <taxon>Pseudomonadati</taxon>
        <taxon>Pseudomonadota</taxon>
        <taxon>Alphaproteobacteria</taxon>
        <taxon>Hyphomicrobiales</taxon>
        <taxon>Aurantimonadaceae</taxon>
        <taxon>Martelella</taxon>
    </lineage>
</organism>
<evidence type="ECO:0000313" key="3">
    <source>
        <dbReference type="Proteomes" id="UP000032611"/>
    </source>
</evidence>
<dbReference type="OrthoDB" id="8401888at2"/>
<proteinExistence type="predicted"/>
<dbReference type="KEGG" id="mey:TM49_15970"/>
<dbReference type="PATRIC" id="fig|1486262.3.peg.3299"/>
<dbReference type="EMBL" id="CP010803">
    <property type="protein sequence ID" value="AJY46829.1"/>
    <property type="molecule type" value="Genomic_DNA"/>
</dbReference>